<dbReference type="EMBL" id="CP034206">
    <property type="protein sequence ID" value="QBZ59505.1"/>
    <property type="molecule type" value="Genomic_DNA"/>
</dbReference>
<evidence type="ECO:0000313" key="1">
    <source>
        <dbReference type="EMBL" id="QBZ59505.1"/>
    </source>
</evidence>
<accession>A0A4V1C6D5</accession>
<name>A0A4V1C6D5_PYROR</name>
<sequence length="31" mass="3342">MEIWGSFVPNFSAMAQKVVIGKRASNGSCPE</sequence>
<reference evidence="1 2" key="1">
    <citation type="journal article" date="2019" name="Mol. Biol. Evol.">
        <title>Blast fungal genomes show frequent chromosomal changes, gene gains and losses, and effector gene turnover.</title>
        <authorList>
            <person name="Gomez Luciano L.B."/>
            <person name="Jason Tsai I."/>
            <person name="Chuma I."/>
            <person name="Tosa Y."/>
            <person name="Chen Y.H."/>
            <person name="Li J.Y."/>
            <person name="Li M.Y."/>
            <person name="Jade Lu M.Y."/>
            <person name="Nakayashiki H."/>
            <person name="Li W.H."/>
        </authorList>
    </citation>
    <scope>NUCLEOTIDE SEQUENCE [LARGE SCALE GENOMIC DNA]</scope>
    <source>
        <strain evidence="1">MZ5-1-6</strain>
    </source>
</reference>
<dbReference type="Proteomes" id="UP000294847">
    <property type="component" value="Chromosome 3"/>
</dbReference>
<dbReference type="AlphaFoldDB" id="A0A4V1C6D5"/>
<proteinExistence type="predicted"/>
<evidence type="ECO:0000313" key="2">
    <source>
        <dbReference type="Proteomes" id="UP000294847"/>
    </source>
</evidence>
<protein>
    <submittedName>
        <fullName evidence="1">Uncharacterized protein</fullName>
    </submittedName>
</protein>
<organism evidence="1 2">
    <name type="scientific">Pyricularia oryzae</name>
    <name type="common">Rice blast fungus</name>
    <name type="synonym">Magnaporthe oryzae</name>
    <dbReference type="NCBI Taxonomy" id="318829"/>
    <lineage>
        <taxon>Eukaryota</taxon>
        <taxon>Fungi</taxon>
        <taxon>Dikarya</taxon>
        <taxon>Ascomycota</taxon>
        <taxon>Pezizomycotina</taxon>
        <taxon>Sordariomycetes</taxon>
        <taxon>Sordariomycetidae</taxon>
        <taxon>Magnaporthales</taxon>
        <taxon>Pyriculariaceae</taxon>
        <taxon>Pyricularia</taxon>
    </lineage>
</organism>
<gene>
    <name evidence="1" type="ORF">PoMZ_04466</name>
</gene>